<dbReference type="AlphaFoldDB" id="A0A9P3LV01"/>
<evidence type="ECO:0000313" key="1">
    <source>
        <dbReference type="EMBL" id="GJJ71454.1"/>
    </source>
</evidence>
<dbReference type="Proteomes" id="UP000827284">
    <property type="component" value="Unassembled WGS sequence"/>
</dbReference>
<dbReference type="InterPro" id="IPR036852">
    <property type="entry name" value="Peptidase_S8/S53_dom_sf"/>
</dbReference>
<proteinExistence type="predicted"/>
<comment type="caution">
    <text evidence="1">The sequence shown here is derived from an EMBL/GenBank/DDBJ whole genome shotgun (WGS) entry which is preliminary data.</text>
</comment>
<dbReference type="GO" id="GO:0006508">
    <property type="term" value="P:proteolysis"/>
    <property type="evidence" value="ECO:0007669"/>
    <property type="project" value="InterPro"/>
</dbReference>
<organism evidence="1 2">
    <name type="scientific">Entomortierella parvispora</name>
    <dbReference type="NCBI Taxonomy" id="205924"/>
    <lineage>
        <taxon>Eukaryota</taxon>
        <taxon>Fungi</taxon>
        <taxon>Fungi incertae sedis</taxon>
        <taxon>Mucoromycota</taxon>
        <taxon>Mortierellomycotina</taxon>
        <taxon>Mortierellomycetes</taxon>
        <taxon>Mortierellales</taxon>
        <taxon>Mortierellaceae</taxon>
        <taxon>Entomortierella</taxon>
    </lineage>
</organism>
<dbReference type="OrthoDB" id="206201at2759"/>
<protein>
    <submittedName>
        <fullName evidence="1">Uncharacterized protein</fullName>
    </submittedName>
</protein>
<name>A0A9P3LV01_9FUNG</name>
<dbReference type="EMBL" id="BQFW01000005">
    <property type="protein sequence ID" value="GJJ71454.1"/>
    <property type="molecule type" value="Genomic_DNA"/>
</dbReference>
<evidence type="ECO:0000313" key="2">
    <source>
        <dbReference type="Proteomes" id="UP000827284"/>
    </source>
</evidence>
<reference evidence="1" key="1">
    <citation type="submission" date="2021-11" db="EMBL/GenBank/DDBJ databases">
        <authorList>
            <person name="Herlambang A."/>
            <person name="Guo Y."/>
            <person name="Takashima Y."/>
            <person name="Nishizawa T."/>
        </authorList>
    </citation>
    <scope>NUCLEOTIDE SEQUENCE</scope>
    <source>
        <strain evidence="1">E1425</strain>
    </source>
</reference>
<reference evidence="1" key="2">
    <citation type="journal article" date="2022" name="Microbiol. Resour. Announc.">
        <title>Whole-Genome Sequence of Entomortierella parvispora E1425, a Mucoromycotan Fungus Associated with Burkholderiaceae-Related Endosymbiotic Bacteria.</title>
        <authorList>
            <person name="Herlambang A."/>
            <person name="Guo Y."/>
            <person name="Takashima Y."/>
            <person name="Narisawa K."/>
            <person name="Ohta H."/>
            <person name="Nishizawa T."/>
        </authorList>
    </citation>
    <scope>NUCLEOTIDE SEQUENCE</scope>
    <source>
        <strain evidence="1">E1425</strain>
    </source>
</reference>
<accession>A0A9P3LV01</accession>
<gene>
    <name evidence="1" type="ORF">EMPS_03804</name>
</gene>
<dbReference type="GO" id="GO:0004252">
    <property type="term" value="F:serine-type endopeptidase activity"/>
    <property type="evidence" value="ECO:0007669"/>
    <property type="project" value="InterPro"/>
</dbReference>
<dbReference type="Gene3D" id="3.40.50.200">
    <property type="entry name" value="Peptidase S8/S53 domain"/>
    <property type="match status" value="1"/>
</dbReference>
<sequence length="78" mass="8175">MNTRPSAIWETSSLPLLSITKEMRVAQGQGAFSSIIAGMDWVSRRARSTKAAVNMSLGGGKSQAVGSAATRLYCTGTP</sequence>
<keyword evidence="2" id="KW-1185">Reference proteome</keyword>